<dbReference type="Pfam" id="PF01425">
    <property type="entry name" value="Amidase"/>
    <property type="match status" value="1"/>
</dbReference>
<keyword evidence="5 10" id="KW-0436">Ligase</keyword>
<dbReference type="GO" id="GO:0006412">
    <property type="term" value="P:translation"/>
    <property type="evidence" value="ECO:0007669"/>
    <property type="project" value="UniProtKB-UniRule"/>
</dbReference>
<evidence type="ECO:0000256" key="8">
    <source>
        <dbReference type="ARBA" id="ARBA00022917"/>
    </source>
</evidence>
<dbReference type="PROSITE" id="PS00571">
    <property type="entry name" value="AMIDASES"/>
    <property type="match status" value="1"/>
</dbReference>
<dbReference type="AlphaFoldDB" id="E1RCU4"/>
<dbReference type="HAMAP" id="MF_00120">
    <property type="entry name" value="GatA"/>
    <property type="match status" value="1"/>
</dbReference>
<comment type="function">
    <text evidence="10">Allows the formation of correctly charged Gln-tRNA(Gln) through the transamidation of misacylated Glu-tRNA(Gln) in organisms which lack glutaminyl-tRNA synthetase. The reaction takes place in the presence of glutamine and ATP through an activated gamma-phospho-Glu-tRNA(Gln).</text>
</comment>
<feature type="active site" description="Charge relay system" evidence="10">
    <location>
        <position position="63"/>
    </location>
</feature>
<protein>
    <recommendedName>
        <fullName evidence="4 10">Glutamyl-tRNA(Gln) amidotransferase subunit A</fullName>
        <shortName evidence="10">Glu-ADT subunit A</shortName>
        <ecNumber evidence="3 10">6.3.5.7</ecNumber>
    </recommendedName>
</protein>
<dbReference type="EMBL" id="CP002116">
    <property type="protein sequence ID" value="ADK80174.1"/>
    <property type="molecule type" value="Genomic_DNA"/>
</dbReference>
<evidence type="ECO:0000259" key="12">
    <source>
        <dbReference type="Pfam" id="PF01425"/>
    </source>
</evidence>
<feature type="active site" description="Acyl-ester intermediate" evidence="10">
    <location>
        <position position="162"/>
    </location>
</feature>
<reference evidence="13 14" key="1">
    <citation type="journal article" date="2010" name="Stand. Genomic Sci.">
        <title>Complete genome sequence of Spirochaeta smaragdinae type strain (SEBR 4228).</title>
        <authorList>
            <person name="Mavromatis K."/>
            <person name="Yasawong M."/>
            <person name="Chertkov O."/>
            <person name="Lapidus A."/>
            <person name="Lucas S."/>
            <person name="Nolan M."/>
            <person name="Del Rio T.G."/>
            <person name="Tice H."/>
            <person name="Cheng J.F."/>
            <person name="Pitluck S."/>
            <person name="Liolios K."/>
            <person name="Ivanova N."/>
            <person name="Tapia R."/>
            <person name="Han C."/>
            <person name="Bruce D."/>
            <person name="Goodwin L."/>
            <person name="Pati A."/>
            <person name="Chen A."/>
            <person name="Palaniappan K."/>
            <person name="Land M."/>
            <person name="Hauser L."/>
            <person name="Chang Y.J."/>
            <person name="Jeffries C.D."/>
            <person name="Detter J.C."/>
            <person name="Rohde M."/>
            <person name="Brambilla E."/>
            <person name="Spring S."/>
            <person name="Goker M."/>
            <person name="Sikorski J."/>
            <person name="Woyke T."/>
            <person name="Bristow J."/>
            <person name="Eisen J.A."/>
            <person name="Markowitz V."/>
            <person name="Hugenholtz P."/>
            <person name="Klenk H.P."/>
            <person name="Kyrpides N.C."/>
        </authorList>
    </citation>
    <scope>NUCLEOTIDE SEQUENCE [LARGE SCALE GENOMIC DNA]</scope>
    <source>
        <strain evidence="14">DSM 11293 / JCM 15392 / SEBR 4228</strain>
    </source>
</reference>
<dbReference type="eggNOG" id="COG0154">
    <property type="taxonomic scope" value="Bacteria"/>
</dbReference>
<dbReference type="GO" id="GO:0030956">
    <property type="term" value="C:glutamyl-tRNA(Gln) amidotransferase complex"/>
    <property type="evidence" value="ECO:0007669"/>
    <property type="project" value="InterPro"/>
</dbReference>
<dbReference type="NCBIfam" id="TIGR00132">
    <property type="entry name" value="gatA"/>
    <property type="match status" value="1"/>
</dbReference>
<comment type="subunit">
    <text evidence="2 10">Heterotrimer of A, B and C subunits.</text>
</comment>
<proteinExistence type="inferred from homology"/>
<dbReference type="InterPro" id="IPR020556">
    <property type="entry name" value="Amidase_CS"/>
</dbReference>
<keyword evidence="6 10" id="KW-0547">Nucleotide-binding</keyword>
<comment type="catalytic activity">
    <reaction evidence="9 10">
        <text>L-glutamyl-tRNA(Gln) + L-glutamine + ATP + H2O = L-glutaminyl-tRNA(Gln) + L-glutamate + ADP + phosphate + H(+)</text>
        <dbReference type="Rhea" id="RHEA:17521"/>
        <dbReference type="Rhea" id="RHEA-COMP:9681"/>
        <dbReference type="Rhea" id="RHEA-COMP:9684"/>
        <dbReference type="ChEBI" id="CHEBI:15377"/>
        <dbReference type="ChEBI" id="CHEBI:15378"/>
        <dbReference type="ChEBI" id="CHEBI:29985"/>
        <dbReference type="ChEBI" id="CHEBI:30616"/>
        <dbReference type="ChEBI" id="CHEBI:43474"/>
        <dbReference type="ChEBI" id="CHEBI:58359"/>
        <dbReference type="ChEBI" id="CHEBI:78520"/>
        <dbReference type="ChEBI" id="CHEBI:78521"/>
        <dbReference type="ChEBI" id="CHEBI:456216"/>
        <dbReference type="EC" id="6.3.5.7"/>
    </reaction>
</comment>
<dbReference type="InterPro" id="IPR023631">
    <property type="entry name" value="Amidase_dom"/>
</dbReference>
<evidence type="ECO:0000256" key="11">
    <source>
        <dbReference type="SAM" id="MobiDB-lite"/>
    </source>
</evidence>
<dbReference type="InterPro" id="IPR000120">
    <property type="entry name" value="Amidase"/>
</dbReference>
<evidence type="ECO:0000256" key="10">
    <source>
        <dbReference type="HAMAP-Rule" id="MF_00120"/>
    </source>
</evidence>
<dbReference type="PANTHER" id="PTHR11895:SF151">
    <property type="entry name" value="GLUTAMYL-TRNA(GLN) AMIDOTRANSFERASE SUBUNIT A"/>
    <property type="match status" value="1"/>
</dbReference>
<evidence type="ECO:0000313" key="14">
    <source>
        <dbReference type="Proteomes" id="UP000002318"/>
    </source>
</evidence>
<dbReference type="HOGENOM" id="CLU_009600_0_3_12"/>
<keyword evidence="14" id="KW-1185">Reference proteome</keyword>
<accession>E1RCU4</accession>
<dbReference type="Proteomes" id="UP000002318">
    <property type="component" value="Chromosome"/>
</dbReference>
<dbReference type="KEGG" id="ssm:Spirs_1041"/>
<feature type="domain" description="Amidase" evidence="12">
    <location>
        <begin position="12"/>
        <end position="444"/>
    </location>
</feature>
<dbReference type="GO" id="GO:0005524">
    <property type="term" value="F:ATP binding"/>
    <property type="evidence" value="ECO:0007669"/>
    <property type="project" value="UniProtKB-KW"/>
</dbReference>
<dbReference type="OrthoDB" id="9811471at2"/>
<dbReference type="EC" id="6.3.5.7" evidence="3 10"/>
<evidence type="ECO:0000256" key="9">
    <source>
        <dbReference type="ARBA" id="ARBA00047407"/>
    </source>
</evidence>
<evidence type="ECO:0000256" key="6">
    <source>
        <dbReference type="ARBA" id="ARBA00022741"/>
    </source>
</evidence>
<evidence type="ECO:0000256" key="2">
    <source>
        <dbReference type="ARBA" id="ARBA00011123"/>
    </source>
</evidence>
<dbReference type="Gene3D" id="3.90.1300.10">
    <property type="entry name" value="Amidase signature (AS) domain"/>
    <property type="match status" value="1"/>
</dbReference>
<evidence type="ECO:0000256" key="1">
    <source>
        <dbReference type="ARBA" id="ARBA00008069"/>
    </source>
</evidence>
<evidence type="ECO:0000256" key="7">
    <source>
        <dbReference type="ARBA" id="ARBA00022840"/>
    </source>
</evidence>
<keyword evidence="8 10" id="KW-0648">Protein biosynthesis</keyword>
<dbReference type="STRING" id="573413.Spirs_1041"/>
<organism evidence="13 14">
    <name type="scientific">Sediminispirochaeta smaragdinae (strain DSM 11293 / JCM 15392 / SEBR 4228)</name>
    <name type="common">Spirochaeta smaragdinae</name>
    <dbReference type="NCBI Taxonomy" id="573413"/>
    <lineage>
        <taxon>Bacteria</taxon>
        <taxon>Pseudomonadati</taxon>
        <taxon>Spirochaetota</taxon>
        <taxon>Spirochaetia</taxon>
        <taxon>Spirochaetales</taxon>
        <taxon>Spirochaetaceae</taxon>
        <taxon>Sediminispirochaeta</taxon>
    </lineage>
</organism>
<sequence>MSDAALFGWSSTAEYCTYLDENDKKLGAFLSRTGAAEFQSALERSRSEASGQNPLRGMPFAVKDNIAVKGLPLSCGSKMLDTLSSPYSATAVEKLQQAGAVVVGKTNLDEFGMGSSCDNSALGTTNNPWDVARVAGGSSGGSAAVVAAGMVPFALGSDTGGSIRQPAAFCGTYGLKPSYGVVSRFGLVAYASSLETIGIISLDTQLLRIVFDTMRGQDPKDQSSRPFSPKASEKRQGEKPRIGVIADIEGLAPAMESAYRERLDLIRKKGYEIVEIELPMLEYVVPAYYTIASAEASANLARYAGIRYGHRTDWADEHGELTEKSRDEGFGDEVKLRILLGTYVLRSGFKDQYYLRAQKIRTLLRNEILSAFQKVDQILSPVFPTTAFPHGDAGLDQFQQKLADKFTATANLAAIPALAFPAGQSEGLPFGLQLLGPEFSEHKLIDTASAFTELWEPKTAPGFREWR</sequence>
<dbReference type="InterPro" id="IPR004412">
    <property type="entry name" value="GatA"/>
</dbReference>
<feature type="active site" description="Charge relay system" evidence="10">
    <location>
        <position position="138"/>
    </location>
</feature>
<feature type="region of interest" description="Disordered" evidence="11">
    <location>
        <begin position="216"/>
        <end position="239"/>
    </location>
</feature>
<evidence type="ECO:0000256" key="5">
    <source>
        <dbReference type="ARBA" id="ARBA00022598"/>
    </source>
</evidence>
<evidence type="ECO:0000313" key="13">
    <source>
        <dbReference type="EMBL" id="ADK80174.1"/>
    </source>
</evidence>
<comment type="similarity">
    <text evidence="1 10">Belongs to the amidase family. GatA subfamily.</text>
</comment>
<dbReference type="SUPFAM" id="SSF75304">
    <property type="entry name" value="Amidase signature (AS) enzymes"/>
    <property type="match status" value="1"/>
</dbReference>
<dbReference type="RefSeq" id="WP_013253638.1">
    <property type="nucleotide sequence ID" value="NC_014364.1"/>
</dbReference>
<dbReference type="GO" id="GO:0050567">
    <property type="term" value="F:glutaminyl-tRNA synthase (glutamine-hydrolyzing) activity"/>
    <property type="evidence" value="ECO:0007669"/>
    <property type="project" value="UniProtKB-UniRule"/>
</dbReference>
<evidence type="ECO:0000256" key="4">
    <source>
        <dbReference type="ARBA" id="ARBA00014428"/>
    </source>
</evidence>
<evidence type="ECO:0000256" key="3">
    <source>
        <dbReference type="ARBA" id="ARBA00012739"/>
    </source>
</evidence>
<gene>
    <name evidence="10" type="primary">gatA</name>
    <name evidence="13" type="ordered locus">Spirs_1041</name>
</gene>
<dbReference type="InterPro" id="IPR036928">
    <property type="entry name" value="AS_sf"/>
</dbReference>
<keyword evidence="7 10" id="KW-0067">ATP-binding</keyword>
<dbReference type="PANTHER" id="PTHR11895">
    <property type="entry name" value="TRANSAMIDASE"/>
    <property type="match status" value="1"/>
</dbReference>
<name>E1RCU4_SEDSS</name>